<dbReference type="Gene3D" id="2.60.120.340">
    <property type="entry name" value="Nucleoplasmin core domain"/>
    <property type="match status" value="1"/>
</dbReference>
<name>A0A4T0FIU1_9BASI</name>
<feature type="region of interest" description="Disordered" evidence="7">
    <location>
        <begin position="41"/>
        <end position="65"/>
    </location>
</feature>
<dbReference type="InterPro" id="IPR001179">
    <property type="entry name" value="PPIase_FKBP_dom"/>
</dbReference>
<dbReference type="Gene3D" id="3.10.50.40">
    <property type="match status" value="1"/>
</dbReference>
<dbReference type="InterPro" id="IPR046357">
    <property type="entry name" value="PPIase_dom_sf"/>
</dbReference>
<dbReference type="Proteomes" id="UP000310189">
    <property type="component" value="Unassembled WGS sequence"/>
</dbReference>
<dbReference type="Pfam" id="PF17800">
    <property type="entry name" value="NPL"/>
    <property type="match status" value="1"/>
</dbReference>
<proteinExistence type="inferred from homology"/>
<evidence type="ECO:0000256" key="6">
    <source>
        <dbReference type="PROSITE-ProRule" id="PRU00277"/>
    </source>
</evidence>
<feature type="domain" description="PPIase FKBP-type" evidence="8">
    <location>
        <begin position="241"/>
        <end position="341"/>
    </location>
</feature>
<dbReference type="EMBL" id="SPNW01000041">
    <property type="protein sequence ID" value="TIA88202.1"/>
    <property type="molecule type" value="Genomic_DNA"/>
</dbReference>
<dbReference type="EC" id="5.2.1.8" evidence="3 6"/>
<evidence type="ECO:0000256" key="5">
    <source>
        <dbReference type="ARBA" id="ARBA00023235"/>
    </source>
</evidence>
<dbReference type="InterPro" id="IPR041232">
    <property type="entry name" value="NPL"/>
</dbReference>
<dbReference type="AlphaFoldDB" id="A0A4T0FIU1"/>
<evidence type="ECO:0000256" key="7">
    <source>
        <dbReference type="SAM" id="MobiDB-lite"/>
    </source>
</evidence>
<feature type="compositionally biased region" description="Acidic residues" evidence="7">
    <location>
        <begin position="120"/>
        <end position="134"/>
    </location>
</feature>
<keyword evidence="4 6" id="KW-0697">Rotamase</keyword>
<evidence type="ECO:0000256" key="1">
    <source>
        <dbReference type="ARBA" id="ARBA00000971"/>
    </source>
</evidence>
<dbReference type="PROSITE" id="PS50059">
    <property type="entry name" value="FKBP_PPIASE"/>
    <property type="match status" value="1"/>
</dbReference>
<keyword evidence="5 6" id="KW-0413">Isomerase</keyword>
<feature type="compositionally biased region" description="Acidic residues" evidence="7">
    <location>
        <begin position="50"/>
        <end position="62"/>
    </location>
</feature>
<gene>
    <name evidence="9" type="ORF">E3P99_02712</name>
</gene>
<dbReference type="SUPFAM" id="SSF54534">
    <property type="entry name" value="FKBP-like"/>
    <property type="match status" value="1"/>
</dbReference>
<evidence type="ECO:0000256" key="3">
    <source>
        <dbReference type="ARBA" id="ARBA00013194"/>
    </source>
</evidence>
<comment type="similarity">
    <text evidence="2">Belongs to the FKBP-type PPIase family. FKBP3/4 subfamily.</text>
</comment>
<protein>
    <recommendedName>
        <fullName evidence="3 6">peptidylprolyl isomerase</fullName>
        <ecNumber evidence="3 6">5.2.1.8</ecNumber>
    </recommendedName>
</protein>
<dbReference type="PIRSF" id="PIRSF001473">
    <property type="entry name" value="FK506-bp_FPR3"/>
    <property type="match status" value="1"/>
</dbReference>
<dbReference type="OrthoDB" id="1902587at2759"/>
<evidence type="ECO:0000313" key="9">
    <source>
        <dbReference type="EMBL" id="TIA88202.1"/>
    </source>
</evidence>
<evidence type="ECO:0000256" key="4">
    <source>
        <dbReference type="ARBA" id="ARBA00023110"/>
    </source>
</evidence>
<feature type="compositionally biased region" description="Basic and acidic residues" evidence="7">
    <location>
        <begin position="188"/>
        <end position="219"/>
    </location>
</feature>
<evidence type="ECO:0000259" key="8">
    <source>
        <dbReference type="PROSITE" id="PS50059"/>
    </source>
</evidence>
<feature type="compositionally biased region" description="Acidic residues" evidence="7">
    <location>
        <begin position="144"/>
        <end position="156"/>
    </location>
</feature>
<evidence type="ECO:0000256" key="2">
    <source>
        <dbReference type="ARBA" id="ARBA00007838"/>
    </source>
</evidence>
<dbReference type="PANTHER" id="PTHR43811:SF19">
    <property type="entry name" value="39 KDA FK506-BINDING NUCLEAR PROTEIN"/>
    <property type="match status" value="1"/>
</dbReference>
<dbReference type="Pfam" id="PF00254">
    <property type="entry name" value="FKBP_C"/>
    <property type="match status" value="1"/>
</dbReference>
<organism evidence="9 10">
    <name type="scientific">Wallemia hederae</name>
    <dbReference type="NCBI Taxonomy" id="1540922"/>
    <lineage>
        <taxon>Eukaryota</taxon>
        <taxon>Fungi</taxon>
        <taxon>Dikarya</taxon>
        <taxon>Basidiomycota</taxon>
        <taxon>Wallemiomycotina</taxon>
        <taxon>Wallemiomycetes</taxon>
        <taxon>Wallemiales</taxon>
        <taxon>Wallemiaceae</taxon>
        <taxon>Wallemia</taxon>
    </lineage>
</organism>
<dbReference type="GO" id="GO:0003755">
    <property type="term" value="F:peptidyl-prolyl cis-trans isomerase activity"/>
    <property type="evidence" value="ECO:0007669"/>
    <property type="project" value="UniProtKB-KW"/>
</dbReference>
<evidence type="ECO:0000313" key="10">
    <source>
        <dbReference type="Proteomes" id="UP000310189"/>
    </source>
</evidence>
<comment type="caution">
    <text evidence="9">The sequence shown here is derived from an EMBL/GenBank/DDBJ whole genome shotgun (WGS) entry which is preliminary data.</text>
</comment>
<accession>A0A4T0FIU1</accession>
<keyword evidence="10" id="KW-1185">Reference proteome</keyword>
<dbReference type="PANTHER" id="PTHR43811">
    <property type="entry name" value="FKBP-TYPE PEPTIDYL-PROLYL CIS-TRANS ISOMERASE FKPA"/>
    <property type="match status" value="1"/>
</dbReference>
<dbReference type="GO" id="GO:0005730">
    <property type="term" value="C:nucleolus"/>
    <property type="evidence" value="ECO:0007669"/>
    <property type="project" value="TreeGrafter"/>
</dbReference>
<comment type="catalytic activity">
    <reaction evidence="1 6">
        <text>[protein]-peptidylproline (omega=180) = [protein]-peptidylproline (omega=0)</text>
        <dbReference type="Rhea" id="RHEA:16237"/>
        <dbReference type="Rhea" id="RHEA-COMP:10747"/>
        <dbReference type="Rhea" id="RHEA-COMP:10748"/>
        <dbReference type="ChEBI" id="CHEBI:83833"/>
        <dbReference type="ChEBI" id="CHEBI:83834"/>
        <dbReference type="EC" id="5.2.1.8"/>
    </reaction>
</comment>
<feature type="region of interest" description="Disordered" evidence="7">
    <location>
        <begin position="111"/>
        <end position="239"/>
    </location>
</feature>
<reference evidence="9 10" key="1">
    <citation type="submission" date="2019-03" db="EMBL/GenBank/DDBJ databases">
        <title>Sequencing 23 genomes of Wallemia ichthyophaga.</title>
        <authorList>
            <person name="Gostincar C."/>
        </authorList>
    </citation>
    <scope>NUCLEOTIDE SEQUENCE [LARGE SCALE GENOMIC DNA]</scope>
    <source>
        <strain evidence="9 10">EXF-5753</strain>
    </source>
</reference>
<sequence length="341" mass="37158">MSALGIWSHKLLPNSPSILEIDDDIHITNVALAESSSSKNRSVVKLTYEPQDDSESDDDESAADNPTQEVVLCSLIPGQVEQVSVNLTLTANDLVSLSVTGNNEVHLLGNLVSPNLPYPQDEDSEDESDLDEDEMRALYGQDVSMDDEDDEDDEEDGPKIEELPDEPIAKPSKKRPAEEAPAKPSKKEKKEAAVAEKKEEPKKAEKKQEKQEKQEDKRVTLPNGVSYKDAKVGDGPVAKSGKRVGMRYIGRVLKDGKPQKKVFDQNTSGKPFSFRVGTGEVISGWDTGVLGAVNGKGGQPMRVGGERVLFIPAKQAYGNQSIPGIGKNADLHFEVKLVEVK</sequence>
<dbReference type="InterPro" id="IPR023566">
    <property type="entry name" value="PPIase_Fpr3/Fpr4-like"/>
</dbReference>
<dbReference type="GO" id="GO:0000785">
    <property type="term" value="C:chromatin"/>
    <property type="evidence" value="ECO:0007669"/>
    <property type="project" value="TreeGrafter"/>
</dbReference>